<dbReference type="RefSeq" id="WP_011264608.1">
    <property type="nucleotide sequence ID" value="NC_006908.1"/>
</dbReference>
<keyword evidence="4" id="KW-1185">Reference proteome</keyword>
<dbReference type="NCBIfam" id="NF045749">
    <property type="entry name" value="MPN337"/>
    <property type="match status" value="1"/>
</dbReference>
<dbReference type="InterPro" id="IPR054979">
    <property type="entry name" value="MPN337"/>
</dbReference>
<dbReference type="EMBL" id="AE017308">
    <property type="protein sequence ID" value="AAT27574.1"/>
    <property type="molecule type" value="Genomic_DNA"/>
</dbReference>
<reference evidence="3 4" key="1">
    <citation type="journal article" date="2004" name="Genome Res.">
        <title>The complete genome and proteome of Mycoplasma mobile.</title>
        <authorList>
            <person name="Jaffe J.D."/>
            <person name="Stange-Thomann N."/>
            <person name="Smith C."/>
            <person name="DeCaprio D."/>
            <person name="Fisher S."/>
            <person name="Butler J."/>
            <person name="Calvo S."/>
            <person name="Elkins T."/>
            <person name="FitzGerald M.G."/>
            <person name="Hafez N."/>
            <person name="Kodira C.D."/>
            <person name="Major J."/>
            <person name="Wang S."/>
            <person name="Wilkinson J."/>
            <person name="Nicol R."/>
            <person name="Nusbaum C."/>
            <person name="Birren B."/>
            <person name="Berg H.C."/>
            <person name="Church G.M."/>
        </authorList>
    </citation>
    <scope>NUCLEOTIDE SEQUENCE [LARGE SCALE GENOMIC DNA]</scope>
    <source>
        <strain evidence="4">ATCC 43663 / 163K / NCTC 11711</strain>
    </source>
</reference>
<dbReference type="NCBIfam" id="NF045750">
    <property type="entry name" value="MPN338"/>
    <property type="match status" value="1"/>
</dbReference>
<gene>
    <name evidence="3" type="ordered locus">MMOB0880</name>
</gene>
<evidence type="ECO:0000313" key="3">
    <source>
        <dbReference type="EMBL" id="AAT27574.1"/>
    </source>
</evidence>
<accession>Q6KIK2</accession>
<protein>
    <submittedName>
        <fullName evidence="3">Expressed protein</fullName>
    </submittedName>
</protein>
<dbReference type="OrthoDB" id="394382at2"/>
<keyword evidence="1" id="KW-0175">Coiled coil</keyword>
<sequence>MEFNTFEKETFIKSLKTRTIFPFYIKNVNEKFFSNLNNHQNKIFLKKILPRIENELENEELQAIKTIENLAKPEKILRMINLALKKVAALTGTRNTELFQKIGKDEFNEPLFIRIKANHNDLEILGDKHEDSRFSYAININRDNYLFPFIEQIQLAFYLDHETNRISGGFSLNVGNDETDLDFKESVDKVYFYSIMKKFWTAQLYPLTLDNILNIVYDINGTKSTNKSNSKFSNTNTKKSSQGYSKDWAKVINFEQVSLEELQDNWRKFIDKKFLKYKSFSNEERKFYEDQAFYMMMITSLVMLYLLQEINTYFTSEKPELILGLLNKPARLTDNKDQNYQEDFNALTSYIYKNFYLNEKNSKNIRIKKIDRAKELVDFLTDYSQANTSDISLSDLVSSFEILPNTKIQMLDRKSILEDLNFKAFFLLIAFPELYSISPNNSTLIEYRQLLNSLDSSQNMSFSNSIIENLDDYITEINYDYASFVTTNSIVILKNNDPVSVDVQNNKILVVKDENRRVYNNYFWSVIYLQSKISEKNHIEFEINRILNSDIKYKSFIFKEAIQNLDDLQFDWYDHFYGLPIKNIIQKMDNENNLKNSIDILSSKIKKENEEIKRTTERNYITLAFVIAVLIGFFDFISMVFTILPNTLKSVSDPYIYTFIGIGTFIFSILISIFALTMGKRLTNKRKAIEYEKKQNL</sequence>
<dbReference type="KEGG" id="mmo:MMOB0880"/>
<feature type="transmembrane region" description="Helical" evidence="2">
    <location>
        <begin position="620"/>
        <end position="644"/>
    </location>
</feature>
<dbReference type="STRING" id="267748.MMOB0880"/>
<dbReference type="eggNOG" id="ENOG5031Y7H">
    <property type="taxonomic scope" value="Bacteria"/>
</dbReference>
<evidence type="ECO:0000256" key="1">
    <source>
        <dbReference type="SAM" id="Coils"/>
    </source>
</evidence>
<dbReference type="Proteomes" id="UP000009072">
    <property type="component" value="Chromosome"/>
</dbReference>
<proteinExistence type="predicted"/>
<evidence type="ECO:0000256" key="2">
    <source>
        <dbReference type="SAM" id="Phobius"/>
    </source>
</evidence>
<keyword evidence="2" id="KW-0812">Transmembrane</keyword>
<keyword evidence="2" id="KW-0472">Membrane</keyword>
<feature type="transmembrane region" description="Helical" evidence="2">
    <location>
        <begin position="292"/>
        <end position="308"/>
    </location>
</feature>
<organism evidence="3 4">
    <name type="scientific">Mycoplasma mobile (strain ATCC 43663 / 163K / NCTC 11711)</name>
    <name type="common">Mesomycoplasma mobile</name>
    <dbReference type="NCBI Taxonomy" id="267748"/>
    <lineage>
        <taxon>Bacteria</taxon>
        <taxon>Bacillati</taxon>
        <taxon>Mycoplasmatota</taxon>
        <taxon>Mycoplasmoidales</taxon>
        <taxon>Metamycoplasmataceae</taxon>
        <taxon>Mesomycoplasma</taxon>
    </lineage>
</organism>
<evidence type="ECO:0000313" key="4">
    <source>
        <dbReference type="Proteomes" id="UP000009072"/>
    </source>
</evidence>
<dbReference type="AlphaFoldDB" id="Q6KIK2"/>
<dbReference type="HOGENOM" id="CLU_416089_0_0_14"/>
<name>Q6KIK2_MYCM1</name>
<feature type="transmembrane region" description="Helical" evidence="2">
    <location>
        <begin position="656"/>
        <end position="677"/>
    </location>
</feature>
<feature type="coiled-coil region" evidence="1">
    <location>
        <begin position="591"/>
        <end position="618"/>
    </location>
</feature>
<keyword evidence="2" id="KW-1133">Transmembrane helix</keyword>